<proteinExistence type="predicted"/>
<evidence type="ECO:0000313" key="3">
    <source>
        <dbReference type="EMBL" id="GAV06865.1"/>
    </source>
</evidence>
<name>A0A1D1VZR4_RAMVA</name>
<keyword evidence="2" id="KW-0812">Transmembrane</keyword>
<dbReference type="EMBL" id="BDGG01000014">
    <property type="protein sequence ID" value="GAV06865.1"/>
    <property type="molecule type" value="Genomic_DNA"/>
</dbReference>
<evidence type="ECO:0000256" key="2">
    <source>
        <dbReference type="SAM" id="Phobius"/>
    </source>
</evidence>
<feature type="transmembrane region" description="Helical" evidence="2">
    <location>
        <begin position="28"/>
        <end position="52"/>
    </location>
</feature>
<evidence type="ECO:0000313" key="4">
    <source>
        <dbReference type="Proteomes" id="UP000186922"/>
    </source>
</evidence>
<sequence>MNFSGLCPRLGLSSPNYSEHRSTRLLRILQLLVVLRTILLCGICALAGYCWFERIECSGLEEPITTWASVHRSVLAMVLAIALVFLTCVVHYRTSNTVIQIIYKDQHSLLSLRWLAMETFGFLLFSAYGFLQMKIFGPMLSFNISDDLQMFNGTASVDTICATVERQQMVRLPKDWNWKPVAAFSLLVVPMVPFLLFAVYHTRWRRAKKMHHDNLLNLPANGNAENVGGQGVVDMNGSQQTLRVRPTTETDSWETIPHGSSGLTISTQYDPPPEEYGLVAGSFDPPPSYESVTNAVAGHALYPTGRLHQELK</sequence>
<feature type="region of interest" description="Disordered" evidence="1">
    <location>
        <begin position="245"/>
        <end position="264"/>
    </location>
</feature>
<keyword evidence="4" id="KW-1185">Reference proteome</keyword>
<comment type="caution">
    <text evidence="3">The sequence shown here is derived from an EMBL/GenBank/DDBJ whole genome shotgun (WGS) entry which is preliminary data.</text>
</comment>
<keyword evidence="2" id="KW-1133">Transmembrane helix</keyword>
<protein>
    <submittedName>
        <fullName evidence="3">Uncharacterized protein</fullName>
    </submittedName>
</protein>
<gene>
    <name evidence="3" type="primary">RvY_16780-1</name>
    <name evidence="3" type="synonym">RvY_16780.1</name>
    <name evidence="3" type="ORF">RvY_16780</name>
</gene>
<feature type="transmembrane region" description="Helical" evidence="2">
    <location>
        <begin position="72"/>
        <end position="92"/>
    </location>
</feature>
<organism evidence="3 4">
    <name type="scientific">Ramazzottius varieornatus</name>
    <name type="common">Water bear</name>
    <name type="synonym">Tardigrade</name>
    <dbReference type="NCBI Taxonomy" id="947166"/>
    <lineage>
        <taxon>Eukaryota</taxon>
        <taxon>Metazoa</taxon>
        <taxon>Ecdysozoa</taxon>
        <taxon>Tardigrada</taxon>
        <taxon>Eutardigrada</taxon>
        <taxon>Parachela</taxon>
        <taxon>Hypsibioidea</taxon>
        <taxon>Ramazzottiidae</taxon>
        <taxon>Ramazzottius</taxon>
    </lineage>
</organism>
<dbReference type="AlphaFoldDB" id="A0A1D1VZR4"/>
<dbReference type="Proteomes" id="UP000186922">
    <property type="component" value="Unassembled WGS sequence"/>
</dbReference>
<feature type="transmembrane region" description="Helical" evidence="2">
    <location>
        <begin position="181"/>
        <end position="200"/>
    </location>
</feature>
<reference evidence="3 4" key="1">
    <citation type="journal article" date="2016" name="Nat. Commun.">
        <title>Extremotolerant tardigrade genome and improved radiotolerance of human cultured cells by tardigrade-unique protein.</title>
        <authorList>
            <person name="Hashimoto T."/>
            <person name="Horikawa D.D."/>
            <person name="Saito Y."/>
            <person name="Kuwahara H."/>
            <person name="Kozuka-Hata H."/>
            <person name="Shin-I T."/>
            <person name="Minakuchi Y."/>
            <person name="Ohishi K."/>
            <person name="Motoyama A."/>
            <person name="Aizu T."/>
            <person name="Enomoto A."/>
            <person name="Kondo K."/>
            <person name="Tanaka S."/>
            <person name="Hara Y."/>
            <person name="Koshikawa S."/>
            <person name="Sagara H."/>
            <person name="Miura T."/>
            <person name="Yokobori S."/>
            <person name="Miyagawa K."/>
            <person name="Suzuki Y."/>
            <person name="Kubo T."/>
            <person name="Oyama M."/>
            <person name="Kohara Y."/>
            <person name="Fujiyama A."/>
            <person name="Arakawa K."/>
            <person name="Katayama T."/>
            <person name="Toyoda A."/>
            <person name="Kunieda T."/>
        </authorList>
    </citation>
    <scope>NUCLEOTIDE SEQUENCE [LARGE SCALE GENOMIC DNA]</scope>
    <source>
        <strain evidence="3 4">YOKOZUNA-1</strain>
    </source>
</reference>
<keyword evidence="2" id="KW-0472">Membrane</keyword>
<accession>A0A1D1VZR4</accession>
<feature type="transmembrane region" description="Helical" evidence="2">
    <location>
        <begin position="112"/>
        <end position="131"/>
    </location>
</feature>
<evidence type="ECO:0000256" key="1">
    <source>
        <dbReference type="SAM" id="MobiDB-lite"/>
    </source>
</evidence>